<evidence type="ECO:0000313" key="2">
    <source>
        <dbReference type="EMBL" id="SEP15288.1"/>
    </source>
</evidence>
<evidence type="ECO:0008006" key="4">
    <source>
        <dbReference type="Google" id="ProtNLM"/>
    </source>
</evidence>
<name>A0A1H8VK56_9EURY</name>
<dbReference type="RefSeq" id="WP_092664083.1">
    <property type="nucleotide sequence ID" value="NZ_FOCX01000038.1"/>
</dbReference>
<reference evidence="3" key="1">
    <citation type="submission" date="2016-10" db="EMBL/GenBank/DDBJ databases">
        <authorList>
            <person name="Varghese N."/>
            <person name="Submissions S."/>
        </authorList>
    </citation>
    <scope>NUCLEOTIDE SEQUENCE [LARGE SCALE GENOMIC DNA]</scope>
    <source>
        <strain evidence="3">IBRC-M 10043</strain>
    </source>
</reference>
<sequence>MNGYRLLFGLLLVAIAIPLAALQPAAVPSQTATAPQQCQPTPDRPVAGGDDGAISGTVAQATENQSIVEITYTVREQPSDTLEIELPPGATLVNQSGFDSADGQYLYAWVQRGDQLTLRYLLTKRGRGGATSFKNMSYVAGADWMIAPTPAHSGADTGLQPADSGVIGTNILYLGNYTTQTREADCQNITLVVPAAADLNPEPKLKSLARAARSFSVGNPYSTVRYFVSPQPITAAAGFTPQSENNVLIEDDLQVHSAWNAWVHEYIHTRQTGEAVGQNFTWFQEASATYYAARLSLEQGLISPAAYDAALAQNAQYDPSTDLATANADEVAYRWGAVVLARLDTALVQRGHTLAGVFDAVNRESTTYADFESQLAQRGLNDSQLNKTRATVLDDDRPDPALAYTSPWQWLPRPLLAQWSLLSMVPTFLLGVIGSILVGDELLTWLSGIRGAGHDDDSEADATADDD</sequence>
<evidence type="ECO:0000313" key="3">
    <source>
        <dbReference type="Proteomes" id="UP000198775"/>
    </source>
</evidence>
<dbReference type="AlphaFoldDB" id="A0A1H8VK56"/>
<gene>
    <name evidence="2" type="ORF">SAMN05216388_103818</name>
</gene>
<accession>A0A1H8VK56</accession>
<keyword evidence="3" id="KW-1185">Reference proteome</keyword>
<dbReference type="Proteomes" id="UP000198775">
    <property type="component" value="Unassembled WGS sequence"/>
</dbReference>
<proteinExistence type="predicted"/>
<dbReference type="EMBL" id="FOCX01000038">
    <property type="protein sequence ID" value="SEP15288.1"/>
    <property type="molecule type" value="Genomic_DNA"/>
</dbReference>
<protein>
    <recommendedName>
        <fullName evidence="4">Peptidase MA superfamily protein</fullName>
    </recommendedName>
</protein>
<feature type="region of interest" description="Disordered" evidence="1">
    <location>
        <begin position="33"/>
        <end position="53"/>
    </location>
</feature>
<evidence type="ECO:0000256" key="1">
    <source>
        <dbReference type="SAM" id="MobiDB-lite"/>
    </source>
</evidence>
<dbReference type="OrthoDB" id="271491at2157"/>
<organism evidence="2 3">
    <name type="scientific">Halorientalis persicus</name>
    <dbReference type="NCBI Taxonomy" id="1367881"/>
    <lineage>
        <taxon>Archaea</taxon>
        <taxon>Methanobacteriati</taxon>
        <taxon>Methanobacteriota</taxon>
        <taxon>Stenosarchaea group</taxon>
        <taxon>Halobacteria</taxon>
        <taxon>Halobacteriales</taxon>
        <taxon>Haloarculaceae</taxon>
        <taxon>Halorientalis</taxon>
    </lineage>
</organism>